<dbReference type="PANTHER" id="PTHR13292">
    <property type="entry name" value="AUTOPHAGY-RELATED PROTEIN 101"/>
    <property type="match status" value="1"/>
</dbReference>
<dbReference type="Proteomes" id="UP000269793">
    <property type="component" value="Chromosome V"/>
</dbReference>
<dbReference type="InterPro" id="IPR012445">
    <property type="entry name" value="ATG101"/>
</dbReference>
<keyword evidence="3" id="KW-0072">Autophagy</keyword>
<evidence type="ECO:0000313" key="5">
    <source>
        <dbReference type="EMBL" id="AYO43939.1"/>
    </source>
</evidence>
<protein>
    <recommendedName>
        <fullName evidence="2">Autophagy-related protein 101</fullName>
    </recommendedName>
</protein>
<evidence type="ECO:0000256" key="2">
    <source>
        <dbReference type="ARBA" id="ARBA00018874"/>
    </source>
</evidence>
<gene>
    <name evidence="5" type="ORF">DNF11_2989</name>
</gene>
<dbReference type="GO" id="GO:0000407">
    <property type="term" value="C:phagophore assembly site"/>
    <property type="evidence" value="ECO:0007669"/>
    <property type="project" value="TreeGrafter"/>
</dbReference>
<dbReference type="GO" id="GO:0019901">
    <property type="term" value="F:protein kinase binding"/>
    <property type="evidence" value="ECO:0007669"/>
    <property type="project" value="TreeGrafter"/>
</dbReference>
<dbReference type="PANTHER" id="PTHR13292:SF0">
    <property type="entry name" value="AUTOPHAGY-RELATED PROTEIN 101"/>
    <property type="match status" value="1"/>
</dbReference>
<dbReference type="OrthoDB" id="10259639at2759"/>
<evidence type="ECO:0000256" key="3">
    <source>
        <dbReference type="ARBA" id="ARBA00023006"/>
    </source>
</evidence>
<evidence type="ECO:0000256" key="1">
    <source>
        <dbReference type="ARBA" id="ARBA00007130"/>
    </source>
</evidence>
<dbReference type="STRING" id="425264.A0A3G2S9P1"/>
<sequence length="221" mass="24577">MRAASRIPIFTHDIHLSRSDAPQVLQGMLHTICFVRMLGLLQPDTQVIKGVSMPYVNDVATQARIARAACDMFDALDHKRSKQRSTVCVDVVVGWHRLLAPPNDTDTQPTRTASPEPGSMHYAVFESPYSWLASALAGGRTTTHLETRDERSTQRLLPRDASLDSRASDVFEQWVLSLHIHYDQDDTNLSEALTDYVMAAVSFANEHQDKLPAVTDTAHGP</sequence>
<evidence type="ECO:0000313" key="6">
    <source>
        <dbReference type="Proteomes" id="UP000269793"/>
    </source>
</evidence>
<dbReference type="AlphaFoldDB" id="A0A3G2S9P1"/>
<feature type="region of interest" description="Disordered" evidence="4">
    <location>
        <begin position="100"/>
        <end position="119"/>
    </location>
</feature>
<dbReference type="VEuPathDB" id="FungiDB:DNF11_2989"/>
<accession>A0A3G2S9P1</accession>
<reference evidence="5 6" key="1">
    <citation type="submission" date="2018-10" db="EMBL/GenBank/DDBJ databases">
        <title>Complete genome sequence of Malassezia restricta CBS 7877.</title>
        <authorList>
            <person name="Morand S.C."/>
            <person name="Bertignac M."/>
            <person name="Iltis A."/>
            <person name="Kolder I."/>
            <person name="Pirovano W."/>
            <person name="Jourdain R."/>
            <person name="Clavaud C."/>
        </authorList>
    </citation>
    <scope>NUCLEOTIDE SEQUENCE [LARGE SCALE GENOMIC DNA]</scope>
    <source>
        <strain evidence="5 6">CBS 7877</strain>
    </source>
</reference>
<name>A0A3G2S9P1_MALR7</name>
<evidence type="ECO:0000256" key="4">
    <source>
        <dbReference type="SAM" id="MobiDB-lite"/>
    </source>
</evidence>
<comment type="similarity">
    <text evidence="1">Belongs to the ATG101 family.</text>
</comment>
<dbReference type="GO" id="GO:0000045">
    <property type="term" value="P:autophagosome assembly"/>
    <property type="evidence" value="ECO:0007669"/>
    <property type="project" value="TreeGrafter"/>
</dbReference>
<keyword evidence="6" id="KW-1185">Reference proteome</keyword>
<dbReference type="EMBL" id="CP033152">
    <property type="protein sequence ID" value="AYO43939.1"/>
    <property type="molecule type" value="Genomic_DNA"/>
</dbReference>
<feature type="compositionally biased region" description="Polar residues" evidence="4">
    <location>
        <begin position="104"/>
        <end position="113"/>
    </location>
</feature>
<dbReference type="Pfam" id="PF07855">
    <property type="entry name" value="ATG101"/>
    <property type="match status" value="1"/>
</dbReference>
<proteinExistence type="inferred from homology"/>
<dbReference type="GO" id="GO:1990316">
    <property type="term" value="C:Atg1/ULK1 kinase complex"/>
    <property type="evidence" value="ECO:0007669"/>
    <property type="project" value="TreeGrafter"/>
</dbReference>
<organism evidence="5 6">
    <name type="scientific">Malassezia restricta (strain ATCC 96810 / NBRC 103918 / CBS 7877)</name>
    <name type="common">Seborrheic dermatitis infection agent</name>
    <dbReference type="NCBI Taxonomy" id="425264"/>
    <lineage>
        <taxon>Eukaryota</taxon>
        <taxon>Fungi</taxon>
        <taxon>Dikarya</taxon>
        <taxon>Basidiomycota</taxon>
        <taxon>Ustilaginomycotina</taxon>
        <taxon>Malasseziomycetes</taxon>
        <taxon>Malasseziales</taxon>
        <taxon>Malasseziaceae</taxon>
        <taxon>Malassezia</taxon>
    </lineage>
</organism>